<dbReference type="SMART" id="SM00904">
    <property type="entry name" value="Flavokinase"/>
    <property type="match status" value="1"/>
</dbReference>
<dbReference type="GO" id="GO:0009231">
    <property type="term" value="P:riboflavin biosynthetic process"/>
    <property type="evidence" value="ECO:0007669"/>
    <property type="project" value="InterPro"/>
</dbReference>
<evidence type="ECO:0000256" key="2">
    <source>
        <dbReference type="ARBA" id="ARBA00022630"/>
    </source>
</evidence>
<feature type="domain" description="Riboflavin kinase" evidence="8">
    <location>
        <begin position="3"/>
        <end position="114"/>
    </location>
</feature>
<dbReference type="GO" id="GO:0008531">
    <property type="term" value="F:riboflavin kinase activity"/>
    <property type="evidence" value="ECO:0007669"/>
    <property type="project" value="UniProtKB-EC"/>
</dbReference>
<dbReference type="EC" id="2.7.1.26" evidence="1"/>
<dbReference type="SUPFAM" id="SSF82114">
    <property type="entry name" value="Riboflavin kinase-like"/>
    <property type="match status" value="1"/>
</dbReference>
<accession>A0A1G2P4G1</accession>
<comment type="caution">
    <text evidence="9">The sequence shown here is derived from an EMBL/GenBank/DDBJ whole genome shotgun (WGS) entry which is preliminary data.</text>
</comment>
<evidence type="ECO:0000313" key="10">
    <source>
        <dbReference type="Proteomes" id="UP000177269"/>
    </source>
</evidence>
<evidence type="ECO:0000256" key="6">
    <source>
        <dbReference type="ARBA" id="ARBA00022840"/>
    </source>
</evidence>
<keyword evidence="2" id="KW-0285">Flavoprotein</keyword>
<dbReference type="Gene3D" id="2.40.30.30">
    <property type="entry name" value="Riboflavin kinase-like"/>
    <property type="match status" value="1"/>
</dbReference>
<dbReference type="EMBL" id="MHSK01000009">
    <property type="protein sequence ID" value="OHA42599.1"/>
    <property type="molecule type" value="Genomic_DNA"/>
</dbReference>
<comment type="catalytic activity">
    <reaction evidence="7">
        <text>riboflavin + ATP = FMN + ADP + H(+)</text>
        <dbReference type="Rhea" id="RHEA:14357"/>
        <dbReference type="ChEBI" id="CHEBI:15378"/>
        <dbReference type="ChEBI" id="CHEBI:30616"/>
        <dbReference type="ChEBI" id="CHEBI:57986"/>
        <dbReference type="ChEBI" id="CHEBI:58210"/>
        <dbReference type="ChEBI" id="CHEBI:456216"/>
        <dbReference type="EC" id="2.7.1.26"/>
    </reaction>
</comment>
<evidence type="ECO:0000256" key="3">
    <source>
        <dbReference type="ARBA" id="ARBA00022643"/>
    </source>
</evidence>
<keyword evidence="3" id="KW-0288">FMN</keyword>
<dbReference type="InterPro" id="IPR023465">
    <property type="entry name" value="Riboflavin_kinase_dom_sf"/>
</dbReference>
<keyword evidence="5" id="KW-0547">Nucleotide-binding</keyword>
<organism evidence="9 10">
    <name type="scientific">Candidatus Taylorbacteria bacterium RIFCSPLOWO2_12_FULL_43_20</name>
    <dbReference type="NCBI Taxonomy" id="1802332"/>
    <lineage>
        <taxon>Bacteria</taxon>
        <taxon>Candidatus Tayloriibacteriota</taxon>
    </lineage>
</organism>
<dbReference type="Pfam" id="PF01687">
    <property type="entry name" value="Flavokinase"/>
    <property type="match status" value="1"/>
</dbReference>
<evidence type="ECO:0000256" key="5">
    <source>
        <dbReference type="ARBA" id="ARBA00022741"/>
    </source>
</evidence>
<dbReference type="GO" id="GO:0005524">
    <property type="term" value="F:ATP binding"/>
    <property type="evidence" value="ECO:0007669"/>
    <property type="project" value="UniProtKB-KW"/>
</dbReference>
<reference evidence="9 10" key="1">
    <citation type="journal article" date="2016" name="Nat. Commun.">
        <title>Thousands of microbial genomes shed light on interconnected biogeochemical processes in an aquifer system.</title>
        <authorList>
            <person name="Anantharaman K."/>
            <person name="Brown C.T."/>
            <person name="Hug L.A."/>
            <person name="Sharon I."/>
            <person name="Castelle C.J."/>
            <person name="Probst A.J."/>
            <person name="Thomas B.C."/>
            <person name="Singh A."/>
            <person name="Wilkins M.J."/>
            <person name="Karaoz U."/>
            <person name="Brodie E.L."/>
            <person name="Williams K.H."/>
            <person name="Hubbard S.S."/>
            <person name="Banfield J.F."/>
        </authorList>
    </citation>
    <scope>NUCLEOTIDE SEQUENCE [LARGE SCALE GENOMIC DNA]</scope>
</reference>
<dbReference type="Proteomes" id="UP000177269">
    <property type="component" value="Unassembled WGS sequence"/>
</dbReference>
<keyword evidence="4" id="KW-0808">Transferase</keyword>
<evidence type="ECO:0000256" key="4">
    <source>
        <dbReference type="ARBA" id="ARBA00022679"/>
    </source>
</evidence>
<dbReference type="InterPro" id="IPR023468">
    <property type="entry name" value="Riboflavin_kinase"/>
</dbReference>
<evidence type="ECO:0000256" key="1">
    <source>
        <dbReference type="ARBA" id="ARBA00012105"/>
    </source>
</evidence>
<dbReference type="PANTHER" id="PTHR22749">
    <property type="entry name" value="RIBOFLAVIN KINASE/FMN ADENYLYLTRANSFERASE"/>
    <property type="match status" value="1"/>
</dbReference>
<dbReference type="PANTHER" id="PTHR22749:SF6">
    <property type="entry name" value="RIBOFLAVIN KINASE"/>
    <property type="match status" value="1"/>
</dbReference>
<proteinExistence type="predicted"/>
<evidence type="ECO:0000259" key="8">
    <source>
        <dbReference type="SMART" id="SM00904"/>
    </source>
</evidence>
<evidence type="ECO:0000256" key="7">
    <source>
        <dbReference type="ARBA" id="ARBA00047880"/>
    </source>
</evidence>
<dbReference type="InterPro" id="IPR015865">
    <property type="entry name" value="Riboflavin_kinase_bac/euk"/>
</dbReference>
<dbReference type="GO" id="GO:0009398">
    <property type="term" value="P:FMN biosynthetic process"/>
    <property type="evidence" value="ECO:0007669"/>
    <property type="project" value="TreeGrafter"/>
</dbReference>
<dbReference type="AlphaFoldDB" id="A0A1G2P4G1"/>
<name>A0A1G2P4G1_9BACT</name>
<protein>
    <recommendedName>
        <fullName evidence="1">riboflavin kinase</fullName>
        <ecNumber evidence="1">2.7.1.26</ecNumber>
    </recommendedName>
</protein>
<evidence type="ECO:0000313" key="9">
    <source>
        <dbReference type="EMBL" id="OHA42599.1"/>
    </source>
</evidence>
<gene>
    <name evidence="9" type="ORF">A3G52_00075</name>
</gene>
<keyword evidence="6" id="KW-0067">ATP-binding</keyword>
<sequence length="117" mass="13163">MNLLKMKIKGRVIEGKKEGKRLGFPTANIALSQNIESGVYAAKVVVEGIEYCAAVFIDEGGNTLETHILEFDHDIYGKEIEVTLGKKIRDVVLYENDKQMKKQIKQDIAQIRLNANN</sequence>